<comment type="similarity">
    <text evidence="1 2">Belongs to the cytochrome P450 family.</text>
</comment>
<dbReference type="Gene3D" id="1.10.630.10">
    <property type="entry name" value="Cytochrome P450"/>
    <property type="match status" value="1"/>
</dbReference>
<dbReference type="PANTHER" id="PTHR46696:SF1">
    <property type="entry name" value="CYTOCHROME P450 YJIB-RELATED"/>
    <property type="match status" value="1"/>
</dbReference>
<dbReference type="Proteomes" id="UP000662747">
    <property type="component" value="Chromosome"/>
</dbReference>
<dbReference type="InterPro" id="IPR002397">
    <property type="entry name" value="Cyt_P450_B"/>
</dbReference>
<keyword evidence="2" id="KW-0560">Oxidoreductase</keyword>
<gene>
    <name evidence="3" type="ORF">JY651_49120</name>
</gene>
<keyword evidence="2" id="KW-0408">Iron</keyword>
<dbReference type="CDD" id="cd11036">
    <property type="entry name" value="AknT-like"/>
    <property type="match status" value="1"/>
</dbReference>
<keyword evidence="2" id="KW-0349">Heme</keyword>
<keyword evidence="2" id="KW-0479">Metal-binding</keyword>
<dbReference type="InterPro" id="IPR036396">
    <property type="entry name" value="Cyt_P450_sf"/>
</dbReference>
<evidence type="ECO:0000313" key="4">
    <source>
        <dbReference type="Proteomes" id="UP000662747"/>
    </source>
</evidence>
<dbReference type="PRINTS" id="PR00359">
    <property type="entry name" value="BP450"/>
</dbReference>
<evidence type="ECO:0000313" key="3">
    <source>
        <dbReference type="EMBL" id="QSQ22972.1"/>
    </source>
</evidence>
<dbReference type="EMBL" id="CP071090">
    <property type="protein sequence ID" value="QSQ22972.1"/>
    <property type="molecule type" value="Genomic_DNA"/>
</dbReference>
<sequence>MSLPTDVLAATTHPDPYSFYADLVARRPFFWDASLKLWIASSARAVTAVLTHPACRVRPPTEPVPRALGPVASSVFRHLVRMSDGPGHCPMKQAVSAFLGGFDEQRVLEEARRWTRLLGGPEVLYALPFQLPVSVVGSLLGLSEDVLPRVAAWTGDFVRAIAPGAGADRLEAGERAATGLLEVFRAALAAQRASDVPGPLALFARGAERFGMQAVEALLANAIGLLSQTHDATAGLLGNTVLALRARPELLEQSGALSGVVDEVLRYDPPVQNTRRFLAEDAVIEDQRIAAGDTVLVVLAAANRDSALNEDPHRFDVDRKDRRSFTFGAGVHACPGESLAKWMVQGALEELLTIEPGFFRAADFHVSYAPSVNGRIPLFSREVRS</sequence>
<proteinExistence type="inferred from homology"/>
<dbReference type="SUPFAM" id="SSF48264">
    <property type="entry name" value="Cytochrome P450"/>
    <property type="match status" value="1"/>
</dbReference>
<evidence type="ECO:0000256" key="1">
    <source>
        <dbReference type="ARBA" id="ARBA00010617"/>
    </source>
</evidence>
<keyword evidence="2" id="KW-0503">Monooxygenase</keyword>
<keyword evidence="4" id="KW-1185">Reference proteome</keyword>
<dbReference type="PANTHER" id="PTHR46696">
    <property type="entry name" value="P450, PUTATIVE (EUROFUNG)-RELATED"/>
    <property type="match status" value="1"/>
</dbReference>
<dbReference type="RefSeq" id="WP_206724548.1">
    <property type="nucleotide sequence ID" value="NZ_CP071090.1"/>
</dbReference>
<reference evidence="3 4" key="1">
    <citation type="submission" date="2021-02" db="EMBL/GenBank/DDBJ databases">
        <title>De Novo genome assembly of isolated myxobacteria.</title>
        <authorList>
            <person name="Stevens D.C."/>
        </authorList>
    </citation>
    <scope>NUCLEOTIDE SEQUENCE [LARGE SCALE GENOMIC DNA]</scope>
    <source>
        <strain evidence="4">SCPEA02</strain>
    </source>
</reference>
<dbReference type="Pfam" id="PF00067">
    <property type="entry name" value="p450"/>
    <property type="match status" value="1"/>
</dbReference>
<evidence type="ECO:0000256" key="2">
    <source>
        <dbReference type="RuleBase" id="RU000461"/>
    </source>
</evidence>
<organism evidence="3 4">
    <name type="scientific">Pyxidicoccus parkwayensis</name>
    <dbReference type="NCBI Taxonomy" id="2813578"/>
    <lineage>
        <taxon>Bacteria</taxon>
        <taxon>Pseudomonadati</taxon>
        <taxon>Myxococcota</taxon>
        <taxon>Myxococcia</taxon>
        <taxon>Myxococcales</taxon>
        <taxon>Cystobacterineae</taxon>
        <taxon>Myxococcaceae</taxon>
        <taxon>Pyxidicoccus</taxon>
    </lineage>
</organism>
<name>A0ABX7NZR3_9BACT</name>
<protein>
    <submittedName>
        <fullName evidence="3">Cytochrome P450</fullName>
    </submittedName>
</protein>
<accession>A0ABX7NZR3</accession>
<dbReference type="InterPro" id="IPR017972">
    <property type="entry name" value="Cyt_P450_CS"/>
</dbReference>
<dbReference type="InterPro" id="IPR001128">
    <property type="entry name" value="Cyt_P450"/>
</dbReference>
<dbReference type="PROSITE" id="PS00086">
    <property type="entry name" value="CYTOCHROME_P450"/>
    <property type="match status" value="1"/>
</dbReference>